<evidence type="ECO:0000313" key="2">
    <source>
        <dbReference type="Proteomes" id="UP000238479"/>
    </source>
</evidence>
<name>A0A2P6PHW5_ROSCH</name>
<dbReference type="AlphaFoldDB" id="A0A2P6PHW5"/>
<accession>A0A2P6PHW5</accession>
<reference evidence="1 2" key="1">
    <citation type="journal article" date="2018" name="Nat. Genet.">
        <title>The Rosa genome provides new insights in the design of modern roses.</title>
        <authorList>
            <person name="Bendahmane M."/>
        </authorList>
    </citation>
    <scope>NUCLEOTIDE SEQUENCE [LARGE SCALE GENOMIC DNA]</scope>
    <source>
        <strain evidence="2">cv. Old Blush</strain>
    </source>
</reference>
<dbReference type="STRING" id="74649.A0A2P6PHW5"/>
<dbReference type="Proteomes" id="UP000238479">
    <property type="component" value="Chromosome 7"/>
</dbReference>
<protein>
    <submittedName>
        <fullName evidence="1">Uncharacterized protein</fullName>
    </submittedName>
</protein>
<dbReference type="EMBL" id="PDCK01000045">
    <property type="protein sequence ID" value="PRQ21510.1"/>
    <property type="molecule type" value="Genomic_DNA"/>
</dbReference>
<gene>
    <name evidence="1" type="ORF">RchiOBHm_Chr7g0239971</name>
</gene>
<comment type="caution">
    <text evidence="1">The sequence shown here is derived from an EMBL/GenBank/DDBJ whole genome shotgun (WGS) entry which is preliminary data.</text>
</comment>
<dbReference type="PANTHER" id="PTHR47548">
    <property type="entry name" value="BNAA06G32370D PROTEIN"/>
    <property type="match status" value="1"/>
</dbReference>
<evidence type="ECO:0000313" key="1">
    <source>
        <dbReference type="EMBL" id="PRQ21510.1"/>
    </source>
</evidence>
<organism evidence="1 2">
    <name type="scientific">Rosa chinensis</name>
    <name type="common">China rose</name>
    <dbReference type="NCBI Taxonomy" id="74649"/>
    <lineage>
        <taxon>Eukaryota</taxon>
        <taxon>Viridiplantae</taxon>
        <taxon>Streptophyta</taxon>
        <taxon>Embryophyta</taxon>
        <taxon>Tracheophyta</taxon>
        <taxon>Spermatophyta</taxon>
        <taxon>Magnoliopsida</taxon>
        <taxon>eudicotyledons</taxon>
        <taxon>Gunneridae</taxon>
        <taxon>Pentapetalae</taxon>
        <taxon>rosids</taxon>
        <taxon>fabids</taxon>
        <taxon>Rosales</taxon>
        <taxon>Rosaceae</taxon>
        <taxon>Rosoideae</taxon>
        <taxon>Rosoideae incertae sedis</taxon>
        <taxon>Rosa</taxon>
    </lineage>
</organism>
<dbReference type="InterPro" id="IPR053304">
    <property type="entry name" value="RNA_M5U_MTase"/>
</dbReference>
<dbReference type="Gramene" id="PRQ21510">
    <property type="protein sequence ID" value="PRQ21510"/>
    <property type="gene ID" value="RchiOBHm_Chr7g0239971"/>
</dbReference>
<keyword evidence="2" id="KW-1185">Reference proteome</keyword>
<dbReference type="PANTHER" id="PTHR47548:SF1">
    <property type="entry name" value="S-ADENOSYL-L-METHIONINE-DEPENDENT METHYLTRANSFERASES SUPERFAMILY PROTEIN"/>
    <property type="match status" value="1"/>
</dbReference>
<proteinExistence type="predicted"/>
<sequence length="70" mass="8052">MVWKTFCLYGGMVGHGTMSVLFTLRANFQTTSNNIIFGNRWRHLLGERDFWEHVGGMRSVEFKVIETGPS</sequence>